<dbReference type="PANTHER" id="PTHR18964:SF173">
    <property type="entry name" value="GLUCOKINASE"/>
    <property type="match status" value="1"/>
</dbReference>
<accession>A0A936YU77</accession>
<dbReference type="SUPFAM" id="SSF46785">
    <property type="entry name" value="Winged helix' DNA-binding domain"/>
    <property type="match status" value="1"/>
</dbReference>
<dbReference type="Gene3D" id="3.30.420.40">
    <property type="match status" value="2"/>
</dbReference>
<dbReference type="InterPro" id="IPR043129">
    <property type="entry name" value="ATPase_NBD"/>
</dbReference>
<dbReference type="PANTHER" id="PTHR18964">
    <property type="entry name" value="ROK (REPRESSOR, ORF, KINASE) FAMILY"/>
    <property type="match status" value="1"/>
</dbReference>
<dbReference type="InterPro" id="IPR036388">
    <property type="entry name" value="WH-like_DNA-bd_sf"/>
</dbReference>
<organism evidence="1 2">
    <name type="scientific">Rhizobium setariae</name>
    <dbReference type="NCBI Taxonomy" id="2801340"/>
    <lineage>
        <taxon>Bacteria</taxon>
        <taxon>Pseudomonadati</taxon>
        <taxon>Pseudomonadota</taxon>
        <taxon>Alphaproteobacteria</taxon>
        <taxon>Hyphomicrobiales</taxon>
        <taxon>Rhizobiaceae</taxon>
        <taxon>Rhizobium/Agrobacterium group</taxon>
        <taxon>Rhizobium</taxon>
    </lineage>
</organism>
<proteinExistence type="predicted"/>
<dbReference type="Gene3D" id="1.10.10.10">
    <property type="entry name" value="Winged helix-like DNA-binding domain superfamily/Winged helix DNA-binding domain"/>
    <property type="match status" value="1"/>
</dbReference>
<dbReference type="SUPFAM" id="SSF53067">
    <property type="entry name" value="Actin-like ATPase domain"/>
    <property type="match status" value="2"/>
</dbReference>
<gene>
    <name evidence="1" type="ORF">JJB09_21765</name>
</gene>
<evidence type="ECO:0000313" key="1">
    <source>
        <dbReference type="EMBL" id="MBL0374644.1"/>
    </source>
</evidence>
<reference evidence="1" key="1">
    <citation type="submission" date="2021-01" db="EMBL/GenBank/DDBJ databases">
        <title>Rhizobium sp. strain KVB221 16S ribosomal RNA gene Genome sequencing and assembly.</title>
        <authorList>
            <person name="Kang M."/>
        </authorList>
    </citation>
    <scope>NUCLEOTIDE SEQUENCE</scope>
    <source>
        <strain evidence="1">KVB221</strain>
    </source>
</reference>
<dbReference type="InterPro" id="IPR000600">
    <property type="entry name" value="ROK"/>
</dbReference>
<name>A0A936YU77_9HYPH</name>
<dbReference type="InterPro" id="IPR036390">
    <property type="entry name" value="WH_DNA-bd_sf"/>
</dbReference>
<protein>
    <submittedName>
        <fullName evidence="1">ROK family protein</fullName>
    </submittedName>
</protein>
<dbReference type="Pfam" id="PF00480">
    <property type="entry name" value="ROK"/>
    <property type="match status" value="1"/>
</dbReference>
<sequence length="383" mass="40398">MSRTDLSAVTGLSASTVTVITNSLLERGALVAHSIGETTSQRRGRPQVRLSPNPAHATVAVIVLGLNTIQATVADYAGNALGSLFERTPTKHLDAESFNNAITSTLKRLLDMQEPGFGPLSGIIVGTEGIVDIDGNTLLSSPATDATDVPLGPALEAAFGVHVEVYNESNMIAEALHWKAPARYGSDFATVLLSTGVGMGLYLNGKLFSGVRTSAVEFGHVCHEPNGALCRCGRRGCIEAYAGGYGIWRAAHGEDPLSVTEDDPEDTAMAELAARARAGDGPERQAFRAAGKAIGTGLRNLFTIFDPIPLVFAGQGAAVLDLMMESLEEAMTKPVFGLPVTVSVIDSYLDYRALIREGGLMRGLVYLDQTMPAVGDVREKVLA</sequence>
<evidence type="ECO:0000313" key="2">
    <source>
        <dbReference type="Proteomes" id="UP000633219"/>
    </source>
</evidence>
<comment type="caution">
    <text evidence="1">The sequence shown here is derived from an EMBL/GenBank/DDBJ whole genome shotgun (WGS) entry which is preliminary data.</text>
</comment>
<dbReference type="EMBL" id="JAEQNC010000014">
    <property type="protein sequence ID" value="MBL0374644.1"/>
    <property type="molecule type" value="Genomic_DNA"/>
</dbReference>
<dbReference type="AlphaFoldDB" id="A0A936YU77"/>
<dbReference type="RefSeq" id="WP_201663188.1">
    <property type="nucleotide sequence ID" value="NZ_JAEQNC010000014.1"/>
</dbReference>
<keyword evidence="2" id="KW-1185">Reference proteome</keyword>
<dbReference type="Proteomes" id="UP000633219">
    <property type="component" value="Unassembled WGS sequence"/>
</dbReference>